<dbReference type="SUPFAM" id="SSF52540">
    <property type="entry name" value="P-loop containing nucleoside triphosphate hydrolases"/>
    <property type="match status" value="1"/>
</dbReference>
<accession>A0AAW9Q0W2</accession>
<dbReference type="PIRSF" id="PIRSF034888">
    <property type="entry name" value="P-loop_UCP034888"/>
    <property type="match status" value="1"/>
</dbReference>
<dbReference type="GO" id="GO:0005524">
    <property type="term" value="F:ATP binding"/>
    <property type="evidence" value="ECO:0007669"/>
    <property type="project" value="InterPro"/>
</dbReference>
<dbReference type="Pfam" id="PF13175">
    <property type="entry name" value="AAA_15"/>
    <property type="match status" value="1"/>
</dbReference>
<comment type="caution">
    <text evidence="4">The sequence shown here is derived from an EMBL/GenBank/DDBJ whole genome shotgun (WGS) entry which is preliminary data.</text>
</comment>
<organism evidence="4 5">
    <name type="scientific">Tumidithrix elongata BACA0141</name>
    <dbReference type="NCBI Taxonomy" id="2716417"/>
    <lineage>
        <taxon>Bacteria</taxon>
        <taxon>Bacillati</taxon>
        <taxon>Cyanobacteriota</taxon>
        <taxon>Cyanophyceae</taxon>
        <taxon>Pseudanabaenales</taxon>
        <taxon>Pseudanabaenaceae</taxon>
        <taxon>Tumidithrix</taxon>
        <taxon>Tumidithrix elongata</taxon>
    </lineage>
</organism>
<evidence type="ECO:0000313" key="5">
    <source>
        <dbReference type="Proteomes" id="UP001333818"/>
    </source>
</evidence>
<dbReference type="PANTHER" id="PTHR43581:SF2">
    <property type="entry name" value="EXCINUCLEASE ATPASE SUBUNIT"/>
    <property type="match status" value="1"/>
</dbReference>
<reference evidence="4" key="1">
    <citation type="submission" date="2024-01" db="EMBL/GenBank/DDBJ databases">
        <title>Bank of Algae and Cyanobacteria of the Azores (BACA) strain genomes.</title>
        <authorList>
            <person name="Luz R."/>
            <person name="Cordeiro R."/>
            <person name="Fonseca A."/>
            <person name="Goncalves V."/>
        </authorList>
    </citation>
    <scope>NUCLEOTIDE SEQUENCE</scope>
    <source>
        <strain evidence="4">BACA0141</strain>
    </source>
</reference>
<evidence type="ECO:0000313" key="4">
    <source>
        <dbReference type="EMBL" id="MEE3718248.1"/>
    </source>
</evidence>
<sequence length="369" mass="40922">MINLVELRSFKCFEKEVLKLENITLLTGLNSSGKSSFIQSLLLLRQSYHQGLLPDFGLALNGDLVAIGTAQDALFEGAVEDQIGFEVTWEDGKKGQWLFNYDGIADVLSLNSQPTISEIYNTSLFENSFHYLTAERIGPRPFFETSEFQVRQLKQIGTRGEYAAHFLSVYRDEDIPNLSLSHPKAKSNSLIEQVRAWMGEVSPGTKIERKVSPDMGLVSLQYSYGLSNPYRATNVGFGITYTLPILIAILSAPAGTLIVLENPEAHLHPKGQAMMGNLLALAANCGVQVIVETHSDHVLNGIRLAVHSGKIKPDDVCLHFFQRIEQNGQASSKVSSPKIDRNGRIDQWPDGFFDEWDKSLDALLEPAQV</sequence>
<dbReference type="InterPro" id="IPR003959">
    <property type="entry name" value="ATPase_AAA_core"/>
</dbReference>
<dbReference type="PANTHER" id="PTHR43581">
    <property type="entry name" value="ATP/GTP PHOSPHATASE"/>
    <property type="match status" value="1"/>
</dbReference>
<evidence type="ECO:0000259" key="2">
    <source>
        <dbReference type="Pfam" id="PF13175"/>
    </source>
</evidence>
<name>A0AAW9Q0W2_9CYAN</name>
<dbReference type="Pfam" id="PF13304">
    <property type="entry name" value="AAA_21"/>
    <property type="match status" value="1"/>
</dbReference>
<dbReference type="EMBL" id="JAZBJZ010000069">
    <property type="protein sequence ID" value="MEE3718248.1"/>
    <property type="molecule type" value="Genomic_DNA"/>
</dbReference>
<feature type="domain" description="ATPase AAA-type core" evidence="3">
    <location>
        <begin position="159"/>
        <end position="300"/>
    </location>
</feature>
<evidence type="ECO:0000259" key="1">
    <source>
        <dbReference type="Pfam" id="PF12476"/>
    </source>
</evidence>
<keyword evidence="5" id="KW-1185">Reference proteome</keyword>
<dbReference type="InterPro" id="IPR027417">
    <property type="entry name" value="P-loop_NTPase"/>
</dbReference>
<dbReference type="InterPro" id="IPR051396">
    <property type="entry name" value="Bact_Antivir_Def_Nuclease"/>
</dbReference>
<protein>
    <submittedName>
        <fullName evidence="4">DUF3696 domain-containing protein</fullName>
    </submittedName>
</protein>
<dbReference type="AlphaFoldDB" id="A0AAW9Q0W2"/>
<dbReference type="GO" id="GO:0016887">
    <property type="term" value="F:ATP hydrolysis activity"/>
    <property type="evidence" value="ECO:0007669"/>
    <property type="project" value="InterPro"/>
</dbReference>
<evidence type="ECO:0000259" key="3">
    <source>
        <dbReference type="Pfam" id="PF13304"/>
    </source>
</evidence>
<dbReference type="Proteomes" id="UP001333818">
    <property type="component" value="Unassembled WGS sequence"/>
</dbReference>
<dbReference type="InterPro" id="IPR022532">
    <property type="entry name" value="DUF3696"/>
</dbReference>
<dbReference type="InterPro" id="IPR041685">
    <property type="entry name" value="AAA_GajA/Old/RecF-like"/>
</dbReference>
<proteinExistence type="predicted"/>
<dbReference type="InterPro" id="IPR014592">
    <property type="entry name" value="P-loop_UCP034888"/>
</dbReference>
<feature type="domain" description="DUF3696" evidence="1">
    <location>
        <begin position="311"/>
        <end position="363"/>
    </location>
</feature>
<gene>
    <name evidence="4" type="ORF">V2H45_16030</name>
</gene>
<dbReference type="Pfam" id="PF12476">
    <property type="entry name" value="DUF3696"/>
    <property type="match status" value="1"/>
</dbReference>
<dbReference type="RefSeq" id="WP_330484680.1">
    <property type="nucleotide sequence ID" value="NZ_JAZBJZ010000069.1"/>
</dbReference>
<feature type="domain" description="Endonuclease GajA/Old nuclease/RecF-like AAA" evidence="2">
    <location>
        <begin position="1"/>
        <end position="47"/>
    </location>
</feature>
<dbReference type="Gene3D" id="3.40.50.300">
    <property type="entry name" value="P-loop containing nucleotide triphosphate hydrolases"/>
    <property type="match status" value="1"/>
</dbReference>